<dbReference type="InterPro" id="IPR006102">
    <property type="entry name" value="Ig-like_GH2"/>
</dbReference>
<evidence type="ECO:0000259" key="4">
    <source>
        <dbReference type="Pfam" id="PF00703"/>
    </source>
</evidence>
<feature type="domain" description="Glycoside hydrolase family 2 immunoglobulin-like beta-sandwich" evidence="4">
    <location>
        <begin position="193"/>
        <end position="296"/>
    </location>
</feature>
<name>A0A3E0EQM3_9FLAO</name>
<dbReference type="InterPro" id="IPR023232">
    <property type="entry name" value="Glyco_hydro_2_AS"/>
</dbReference>
<sequence>MNKFLIFIYTYCNILVCLTSYSQNQKSSQLKQKFDYGWTFELGDNSKASAENFDDSGWRKLDLPHDWSVEGNIDLKNPMGNDGGYFPSGIGWYRKSFELPAFYQNKKLTLYFEGVYMNSEVFINGVSVGVWPYGFSTFYYDITPYIKPGQKNVVAVRVDNSQQKNCRWYTGSGIYRHVWLLTTDSVHINPWGIAVTTPEADTEKCNVKIATVLKNESKSDQALSVRTKILHKGRLIASNFQKIVVKAQNEKEVQQTILLKNPKLWSPQSPELYQAEVTVFNDKKEVDKQEVAFGVRTIGYSAENGFLLNGEEIKINGGCVHHDNGSLGAASYDRAEYKKAEALKAAGFNAVRTSHNPPSEAFLDACDKIGLLVMDEAFDGWREAKNKYDYSIYFDKWWQKDIEAMVLRDRNHPSIVFWSIGNEIIERKKPEAIETAKKLAGLIRKIDSSRPVTSAMTTWDKDWEIFDPLFEVHDIGGYNYQMHHAAEDHKRVPSRVILQTESYPRDAFTNWKAVHDNKYIIGDFVWTAIDYLGESGIGRYFYKGETEGEHYERDIFPWHGAYCGDIDLTGWRKPISHYRDLLYNENKKLYMAVKEPNGYFGEIKETLWSVWPTWESWNWPGHEGKNIEVEVYSRYQSVRLYLNGTLIGEQFTTEKEQFKAVFSIPFTNGEIKAVGVNDGKEIESAFLKTSGKASKISLKADHYKINADGQDLSYITIEITDENGIKEPNAENELSFEIEGPGTIAAVDNANLQDTNSYVLNKRKAWKGRAIIIIKSTRDKGIIKLKVKSADLKPQTLEIVTK</sequence>
<dbReference type="PROSITE" id="PS00608">
    <property type="entry name" value="GLYCOSYL_HYDROL_F2_2"/>
    <property type="match status" value="1"/>
</dbReference>
<dbReference type="Pfam" id="PF18565">
    <property type="entry name" value="Glyco_hydro2_C5"/>
    <property type="match status" value="1"/>
</dbReference>
<feature type="domain" description="Glycoside hydrolase family 2 catalytic" evidence="5">
    <location>
        <begin position="305"/>
        <end position="462"/>
    </location>
</feature>
<evidence type="ECO:0000259" key="8">
    <source>
        <dbReference type="Pfam" id="PF18565"/>
    </source>
</evidence>
<dbReference type="InterPro" id="IPR006104">
    <property type="entry name" value="Glyco_hydro_2_N"/>
</dbReference>
<dbReference type="Pfam" id="PF02837">
    <property type="entry name" value="Glyco_hydro_2_N"/>
    <property type="match status" value="1"/>
</dbReference>
<dbReference type="Gene3D" id="2.60.120.260">
    <property type="entry name" value="Galactose-binding domain-like"/>
    <property type="match status" value="1"/>
</dbReference>
<dbReference type="InterPro" id="IPR036156">
    <property type="entry name" value="Beta-gal/glucu_dom_sf"/>
</dbReference>
<dbReference type="PANTHER" id="PTHR42732:SF1">
    <property type="entry name" value="BETA-MANNOSIDASE"/>
    <property type="match status" value="1"/>
</dbReference>
<dbReference type="InterPro" id="IPR006101">
    <property type="entry name" value="Glyco_hydro_2"/>
</dbReference>
<dbReference type="GO" id="GO:0004553">
    <property type="term" value="F:hydrolase activity, hydrolyzing O-glycosyl compounds"/>
    <property type="evidence" value="ECO:0007669"/>
    <property type="project" value="InterPro"/>
</dbReference>
<evidence type="ECO:0000259" key="5">
    <source>
        <dbReference type="Pfam" id="PF02836"/>
    </source>
</evidence>
<dbReference type="GO" id="GO:0005975">
    <property type="term" value="P:carbohydrate metabolic process"/>
    <property type="evidence" value="ECO:0007669"/>
    <property type="project" value="InterPro"/>
</dbReference>
<feature type="domain" description="DUF4982" evidence="7">
    <location>
        <begin position="624"/>
        <end position="682"/>
    </location>
</feature>
<evidence type="ECO:0000259" key="6">
    <source>
        <dbReference type="Pfam" id="PF02837"/>
    </source>
</evidence>
<dbReference type="OrthoDB" id="9801077at2"/>
<dbReference type="RefSeq" id="WP_115812119.1">
    <property type="nucleotide sequence ID" value="NZ_QUNI01000004.1"/>
</dbReference>
<evidence type="ECO:0000256" key="2">
    <source>
        <dbReference type="ARBA" id="ARBA00022801"/>
    </source>
</evidence>
<evidence type="ECO:0000256" key="1">
    <source>
        <dbReference type="ARBA" id="ARBA00007401"/>
    </source>
</evidence>
<keyword evidence="10" id="KW-1185">Reference proteome</keyword>
<keyword evidence="3" id="KW-0326">Glycosidase</keyword>
<organism evidence="9 10">
    <name type="scientific">Flavobacterium aquicola</name>
    <dbReference type="NCBI Taxonomy" id="1682742"/>
    <lineage>
        <taxon>Bacteria</taxon>
        <taxon>Pseudomonadati</taxon>
        <taxon>Bacteroidota</taxon>
        <taxon>Flavobacteriia</taxon>
        <taxon>Flavobacteriales</taxon>
        <taxon>Flavobacteriaceae</taxon>
        <taxon>Flavobacterium</taxon>
    </lineage>
</organism>
<dbReference type="AlphaFoldDB" id="A0A3E0EQM3"/>
<dbReference type="Gene3D" id="2.60.40.10">
    <property type="entry name" value="Immunoglobulins"/>
    <property type="match status" value="3"/>
</dbReference>
<evidence type="ECO:0000313" key="10">
    <source>
        <dbReference type="Proteomes" id="UP000257136"/>
    </source>
</evidence>
<dbReference type="Proteomes" id="UP000257136">
    <property type="component" value="Unassembled WGS sequence"/>
</dbReference>
<dbReference type="Pfam" id="PF00703">
    <property type="entry name" value="Glyco_hydro_2"/>
    <property type="match status" value="1"/>
</dbReference>
<proteinExistence type="inferred from homology"/>
<gene>
    <name evidence="9" type="ORF">C8P67_10474</name>
</gene>
<dbReference type="Pfam" id="PF02836">
    <property type="entry name" value="Glyco_hydro_2_C"/>
    <property type="match status" value="1"/>
</dbReference>
<dbReference type="Pfam" id="PF16355">
    <property type="entry name" value="DUF4982"/>
    <property type="match status" value="1"/>
</dbReference>
<dbReference type="InterPro" id="IPR008979">
    <property type="entry name" value="Galactose-bd-like_sf"/>
</dbReference>
<protein>
    <submittedName>
        <fullName evidence="9">Beta-galactosidase</fullName>
    </submittedName>
</protein>
<reference evidence="9 10" key="1">
    <citation type="submission" date="2018-08" db="EMBL/GenBank/DDBJ databases">
        <title>Genomic Encyclopedia of Archaeal and Bacterial Type Strains, Phase II (KMG-II): from individual species to whole genera.</title>
        <authorList>
            <person name="Goeker M."/>
        </authorList>
    </citation>
    <scope>NUCLEOTIDE SEQUENCE [LARGE SCALE GENOMIC DNA]</scope>
    <source>
        <strain evidence="9 10">DSM 100880</strain>
    </source>
</reference>
<dbReference type="SUPFAM" id="SSF51445">
    <property type="entry name" value="(Trans)glycosidases"/>
    <property type="match status" value="1"/>
</dbReference>
<dbReference type="InterPro" id="IPR032311">
    <property type="entry name" value="DUF4982"/>
</dbReference>
<dbReference type="InterPro" id="IPR040605">
    <property type="entry name" value="Glyco_hydro2_dom5"/>
</dbReference>
<dbReference type="PRINTS" id="PR00132">
    <property type="entry name" value="GLHYDRLASE2"/>
</dbReference>
<evidence type="ECO:0000313" key="9">
    <source>
        <dbReference type="EMBL" id="REG99456.1"/>
    </source>
</evidence>
<comment type="caution">
    <text evidence="9">The sequence shown here is derived from an EMBL/GenBank/DDBJ whole genome shotgun (WGS) entry which is preliminary data.</text>
</comment>
<accession>A0A3E0EQM3</accession>
<feature type="domain" description="Glycosyl hydrolases family 2 sugar binding" evidence="6">
    <location>
        <begin position="88"/>
        <end position="183"/>
    </location>
</feature>
<dbReference type="SUPFAM" id="SSF49785">
    <property type="entry name" value="Galactose-binding domain-like"/>
    <property type="match status" value="1"/>
</dbReference>
<dbReference type="PANTHER" id="PTHR42732">
    <property type="entry name" value="BETA-GALACTOSIDASE"/>
    <property type="match status" value="1"/>
</dbReference>
<keyword evidence="2" id="KW-0378">Hydrolase</keyword>
<evidence type="ECO:0000256" key="3">
    <source>
        <dbReference type="ARBA" id="ARBA00023295"/>
    </source>
</evidence>
<comment type="similarity">
    <text evidence="1">Belongs to the glycosyl hydrolase 2 family.</text>
</comment>
<dbReference type="InterPro" id="IPR013783">
    <property type="entry name" value="Ig-like_fold"/>
</dbReference>
<evidence type="ECO:0000259" key="7">
    <source>
        <dbReference type="Pfam" id="PF16355"/>
    </source>
</evidence>
<dbReference type="InterPro" id="IPR017853">
    <property type="entry name" value="GH"/>
</dbReference>
<dbReference type="Gene3D" id="3.20.20.80">
    <property type="entry name" value="Glycosidases"/>
    <property type="match status" value="1"/>
</dbReference>
<feature type="domain" description="Glycoside hydrolase family 2" evidence="8">
    <location>
        <begin position="696"/>
        <end position="797"/>
    </location>
</feature>
<dbReference type="EMBL" id="QUNI01000004">
    <property type="protein sequence ID" value="REG99456.1"/>
    <property type="molecule type" value="Genomic_DNA"/>
</dbReference>
<dbReference type="InterPro" id="IPR006103">
    <property type="entry name" value="Glyco_hydro_2_cat"/>
</dbReference>
<dbReference type="InterPro" id="IPR051913">
    <property type="entry name" value="GH2_Domain-Containing"/>
</dbReference>
<dbReference type="SUPFAM" id="SSF49303">
    <property type="entry name" value="beta-Galactosidase/glucuronidase domain"/>
    <property type="match status" value="1"/>
</dbReference>